<keyword evidence="2" id="KW-1185">Reference proteome</keyword>
<dbReference type="EMBL" id="ML208883">
    <property type="protein sequence ID" value="TFK59839.1"/>
    <property type="molecule type" value="Genomic_DNA"/>
</dbReference>
<proteinExistence type="predicted"/>
<dbReference type="Proteomes" id="UP000308600">
    <property type="component" value="Unassembled WGS sequence"/>
</dbReference>
<feature type="non-terminal residue" evidence="1">
    <location>
        <position position="891"/>
    </location>
</feature>
<reference evidence="1 2" key="1">
    <citation type="journal article" date="2019" name="Nat. Ecol. Evol.">
        <title>Megaphylogeny resolves global patterns of mushroom evolution.</title>
        <authorList>
            <person name="Varga T."/>
            <person name="Krizsan K."/>
            <person name="Foldi C."/>
            <person name="Dima B."/>
            <person name="Sanchez-Garcia M."/>
            <person name="Sanchez-Ramirez S."/>
            <person name="Szollosi G.J."/>
            <person name="Szarkandi J.G."/>
            <person name="Papp V."/>
            <person name="Albert L."/>
            <person name="Andreopoulos W."/>
            <person name="Angelini C."/>
            <person name="Antonin V."/>
            <person name="Barry K.W."/>
            <person name="Bougher N.L."/>
            <person name="Buchanan P."/>
            <person name="Buyck B."/>
            <person name="Bense V."/>
            <person name="Catcheside P."/>
            <person name="Chovatia M."/>
            <person name="Cooper J."/>
            <person name="Damon W."/>
            <person name="Desjardin D."/>
            <person name="Finy P."/>
            <person name="Geml J."/>
            <person name="Haridas S."/>
            <person name="Hughes K."/>
            <person name="Justo A."/>
            <person name="Karasinski D."/>
            <person name="Kautmanova I."/>
            <person name="Kiss B."/>
            <person name="Kocsube S."/>
            <person name="Kotiranta H."/>
            <person name="LaButti K.M."/>
            <person name="Lechner B.E."/>
            <person name="Liimatainen K."/>
            <person name="Lipzen A."/>
            <person name="Lukacs Z."/>
            <person name="Mihaltcheva S."/>
            <person name="Morgado L.N."/>
            <person name="Niskanen T."/>
            <person name="Noordeloos M.E."/>
            <person name="Ohm R.A."/>
            <person name="Ortiz-Santana B."/>
            <person name="Ovrebo C."/>
            <person name="Racz N."/>
            <person name="Riley R."/>
            <person name="Savchenko A."/>
            <person name="Shiryaev A."/>
            <person name="Soop K."/>
            <person name="Spirin V."/>
            <person name="Szebenyi C."/>
            <person name="Tomsovsky M."/>
            <person name="Tulloss R.E."/>
            <person name="Uehling J."/>
            <person name="Grigoriev I.V."/>
            <person name="Vagvolgyi C."/>
            <person name="Papp T."/>
            <person name="Martin F.M."/>
            <person name="Miettinen O."/>
            <person name="Hibbett D.S."/>
            <person name="Nagy L.G."/>
        </authorList>
    </citation>
    <scope>NUCLEOTIDE SEQUENCE [LARGE SCALE GENOMIC DNA]</scope>
    <source>
        <strain evidence="1 2">NL-1719</strain>
    </source>
</reference>
<feature type="non-terminal residue" evidence="1">
    <location>
        <position position="1"/>
    </location>
</feature>
<accession>A0ACD3A3H2</accession>
<organism evidence="1 2">
    <name type="scientific">Pluteus cervinus</name>
    <dbReference type="NCBI Taxonomy" id="181527"/>
    <lineage>
        <taxon>Eukaryota</taxon>
        <taxon>Fungi</taxon>
        <taxon>Dikarya</taxon>
        <taxon>Basidiomycota</taxon>
        <taxon>Agaricomycotina</taxon>
        <taxon>Agaricomycetes</taxon>
        <taxon>Agaricomycetidae</taxon>
        <taxon>Agaricales</taxon>
        <taxon>Pluteineae</taxon>
        <taxon>Pluteaceae</taxon>
        <taxon>Pluteus</taxon>
    </lineage>
</organism>
<evidence type="ECO:0000313" key="1">
    <source>
        <dbReference type="EMBL" id="TFK59839.1"/>
    </source>
</evidence>
<sequence>EVIPSKNVNKKIRQWNRWQDLILPKLIHPYLQLLAASESLSAIGPIVFPRCSCGGARKVNSVLVSFTVMQSISFQSCDCLPLVAEQLISQGLFPCAPLIPSLVVDVRLLDLASRLFLHMPPNNTAWCKTLEEFLSSLGFRLKREDNLRRRFENALRWYSTLKHLTSHNVSLQLDSIHSNRNTIHGHSASPQTTLTSRSTDHSVQTPTSNAAGNSHKHQRSESQSSADAEQISVEPPFPTPEDRTRPSEYLRKRCPLCFGGEFPSSTTLKPDAIVCLDACFTQKRNKGPRDPERVHPETSFIPEPDLHKMESFVESIRTPKETVPKAKRQRNVPAVADEPKDIFEGSLAVPASVLDGCEASFTAADERREKASTKYFDDTALMALLCRHDRVLWIANMRSAGEKQHYALVLLETLFQHLPLAFIIGLLYDIGCQLHRSCVKWGFLKPYLNRIIFGISVFHAFGHQWACQLIYHPRKCVGFGLSDGEGCERFWHSISKLIPVLRVSGFHQRLYVLDAQVQHLDHTSLKRLGHWLVRRTQHCQQKRLAAEKALAECGQPEIILREQWAAQVHVQTRPLPRRSKNQGKNAVEEVIRLRQAYDIQKKRTYEIEQQVLKDTDGYIHALAAVDIHEAQQALKRIEGQLRTKEQLLGVGQKVQLSRLINNPYLSLRMNALALKTRLRDRLRARKFELDPIERMGRKFTHNTHKLHAQTDSSVRRRDPTIQQIARAYNKLCDEMIKLARQKKAPTGSICPVKVPLERLFSLDVDDTIWHNIGLTDDPLPSPATTSDPTVTPPPQLPPLWLSNEKVRDGIKAMLEKDRCIEEEIRLVHERRALQVWFNEEWRAPNNSILSDDSAIRYELEQRKKELCLLQVLWSDKVDNLPSGSNSLPAWG</sequence>
<protein>
    <submittedName>
        <fullName evidence="1">Uncharacterized protein</fullName>
    </submittedName>
</protein>
<name>A0ACD3A3H2_9AGAR</name>
<gene>
    <name evidence="1" type="ORF">BDN72DRAFT_723858</name>
</gene>
<evidence type="ECO:0000313" key="2">
    <source>
        <dbReference type="Proteomes" id="UP000308600"/>
    </source>
</evidence>